<evidence type="ECO:0000259" key="2">
    <source>
        <dbReference type="Pfam" id="PF09250"/>
    </source>
</evidence>
<dbReference type="InterPro" id="IPR015330">
    <property type="entry name" value="DNA_primase/pol_bifunc_N"/>
</dbReference>
<dbReference type="OrthoDB" id="784829at2"/>
<dbReference type="EMBL" id="UGUS01000002">
    <property type="protein sequence ID" value="SUD31803.1"/>
    <property type="molecule type" value="Genomic_DNA"/>
</dbReference>
<name>A0A379IHR2_PSEFL</name>
<protein>
    <submittedName>
        <fullName evidence="3">Bifunctional DNA primase/polymerase, N-terminal</fullName>
    </submittedName>
</protein>
<reference evidence="3 4" key="1">
    <citation type="submission" date="2018-06" db="EMBL/GenBank/DDBJ databases">
        <authorList>
            <consortium name="Pathogen Informatics"/>
            <person name="Doyle S."/>
        </authorList>
    </citation>
    <scope>NUCLEOTIDE SEQUENCE [LARGE SCALE GENOMIC DNA]</scope>
    <source>
        <strain evidence="3 4">NCTC10392</strain>
    </source>
</reference>
<feature type="compositionally biased region" description="Basic residues" evidence="1">
    <location>
        <begin position="141"/>
        <end position="151"/>
    </location>
</feature>
<sequence length="151" mass="17394">MTSLVDVSPQHNAWAHIENEFERAAHERLDFGDWPIPVDASEKVTLVKWKPWIASLCHGKISRYWRTNPTAALGIIVDERTIVLDADSPESLARLRELAEKYRAPCNWIQKTRKGQHFRYQTMASSVASGDVLNRSDSRRLSQRQKPLRSQ</sequence>
<evidence type="ECO:0000256" key="1">
    <source>
        <dbReference type="SAM" id="MobiDB-lite"/>
    </source>
</evidence>
<dbReference type="RefSeq" id="WP_115284301.1">
    <property type="nucleotide sequence ID" value="NZ_UGUS01000002.1"/>
</dbReference>
<gene>
    <name evidence="3" type="ORF">NCTC10392_03741</name>
</gene>
<dbReference type="Proteomes" id="UP000255125">
    <property type="component" value="Unassembled WGS sequence"/>
</dbReference>
<accession>A0A379IHR2</accession>
<organism evidence="3 4">
    <name type="scientific">Pseudomonas fluorescens</name>
    <dbReference type="NCBI Taxonomy" id="294"/>
    <lineage>
        <taxon>Bacteria</taxon>
        <taxon>Pseudomonadati</taxon>
        <taxon>Pseudomonadota</taxon>
        <taxon>Gammaproteobacteria</taxon>
        <taxon>Pseudomonadales</taxon>
        <taxon>Pseudomonadaceae</taxon>
        <taxon>Pseudomonas</taxon>
    </lineage>
</organism>
<evidence type="ECO:0000313" key="4">
    <source>
        <dbReference type="Proteomes" id="UP000255125"/>
    </source>
</evidence>
<feature type="region of interest" description="Disordered" evidence="1">
    <location>
        <begin position="131"/>
        <end position="151"/>
    </location>
</feature>
<proteinExistence type="predicted"/>
<feature type="domain" description="DNA primase/polymerase bifunctional N-terminal" evidence="2">
    <location>
        <begin position="34"/>
        <end position="121"/>
    </location>
</feature>
<dbReference type="Pfam" id="PF09250">
    <property type="entry name" value="Prim-Pol"/>
    <property type="match status" value="1"/>
</dbReference>
<dbReference type="AlphaFoldDB" id="A0A379IHR2"/>
<evidence type="ECO:0000313" key="3">
    <source>
        <dbReference type="EMBL" id="SUD31803.1"/>
    </source>
</evidence>